<gene>
    <name evidence="1" type="ORF">BJF92_20765</name>
</gene>
<dbReference type="PANTHER" id="PTHR12631:SF10">
    <property type="entry name" value="BETA-XYLOSIDASE-LIKE PROTEIN-RELATED"/>
    <property type="match status" value="1"/>
</dbReference>
<organism evidence="1 2">
    <name type="scientific">Xaviernesmea rhizosphaerae</name>
    <dbReference type="NCBI Taxonomy" id="1672749"/>
    <lineage>
        <taxon>Bacteria</taxon>
        <taxon>Pseudomonadati</taxon>
        <taxon>Pseudomonadota</taxon>
        <taxon>Alphaproteobacteria</taxon>
        <taxon>Hyphomicrobiales</taxon>
        <taxon>Rhizobiaceae</taxon>
        <taxon>Rhizobium/Agrobacterium group</taxon>
        <taxon>Xaviernesmea</taxon>
    </lineage>
</organism>
<sequence length="452" mass="49833">MALACAASLLGVAVSAPRAETRTEQFAPLSPEQRHFHAPIIGVNVYYGPGQINGYINPDLGIRQIDELGADSTRDYLIWQSFKFPPSGIVLAGAGRMMRFLPKSPFLPLINLGHTNSFVPGGVPPITDEGLTYFGQYLDKAVELTRSYHPIYEIWNEWNMTIGTGIRQPPLVGAGTPDDPRAAVHYVRVAKFAVDRIRSQDPEARILVGAVGEDPGWQWASAIVRDGALKGADGLSIHLYNQCMPRATQRNARELIDRARDLQSRLKAIRGGAETPIYITEYGWPTSKGQCSMPVDQTADNFAQFILQSAAIPWIKGIWIHSLKNISPNPTDLESNFGLFSYDDKPKDSVCFVRAATDLIKSADSIEIRQPFKDVFVARMTAGARQRLVLWTTNTEQQARISLASTASQGHRMCDKTPVGLQEATLGPTPLIYEFDAADPLSIEIDSDQPRL</sequence>
<dbReference type="STRING" id="1672749.BJF92_20765"/>
<name>A0A1Q9ACY2_9HYPH</name>
<proteinExistence type="predicted"/>
<dbReference type="AlphaFoldDB" id="A0A1Q9ACY2"/>
<dbReference type="EMBL" id="MKIO01000045">
    <property type="protein sequence ID" value="OLP52755.1"/>
    <property type="molecule type" value="Genomic_DNA"/>
</dbReference>
<dbReference type="Gene3D" id="3.20.20.80">
    <property type="entry name" value="Glycosidases"/>
    <property type="match status" value="1"/>
</dbReference>
<reference evidence="1 2" key="1">
    <citation type="submission" date="2016-09" db="EMBL/GenBank/DDBJ databases">
        <title>Rhizobium sp. nov., a novel species isolated from the rice rhizosphere.</title>
        <authorList>
            <person name="Zhao J."/>
            <person name="Zhang X."/>
        </authorList>
    </citation>
    <scope>NUCLEOTIDE SEQUENCE [LARGE SCALE GENOMIC DNA]</scope>
    <source>
        <strain evidence="1 2">MH17</strain>
    </source>
</reference>
<dbReference type="PANTHER" id="PTHR12631">
    <property type="entry name" value="ALPHA-L-IDURONIDASE"/>
    <property type="match status" value="1"/>
</dbReference>
<evidence type="ECO:0000313" key="1">
    <source>
        <dbReference type="EMBL" id="OLP52755.1"/>
    </source>
</evidence>
<evidence type="ECO:0000313" key="2">
    <source>
        <dbReference type="Proteomes" id="UP000186143"/>
    </source>
</evidence>
<dbReference type="Proteomes" id="UP000186143">
    <property type="component" value="Unassembled WGS sequence"/>
</dbReference>
<dbReference type="GO" id="GO:0004553">
    <property type="term" value="F:hydrolase activity, hydrolyzing O-glycosyl compounds"/>
    <property type="evidence" value="ECO:0007669"/>
    <property type="project" value="TreeGrafter"/>
</dbReference>
<dbReference type="InterPro" id="IPR051923">
    <property type="entry name" value="Glycosyl_Hydrolase_39"/>
</dbReference>
<comment type="caution">
    <text evidence="1">The sequence shown here is derived from an EMBL/GenBank/DDBJ whole genome shotgun (WGS) entry which is preliminary data.</text>
</comment>
<protein>
    <submittedName>
        <fullName evidence="1">Uncharacterized protein</fullName>
    </submittedName>
</protein>
<accession>A0A1Q9ACY2</accession>
<dbReference type="SUPFAM" id="SSF51445">
    <property type="entry name" value="(Trans)glycosidases"/>
    <property type="match status" value="1"/>
</dbReference>
<dbReference type="InterPro" id="IPR017853">
    <property type="entry name" value="GH"/>
</dbReference>